<feature type="region of interest" description="Disordered" evidence="1">
    <location>
        <begin position="275"/>
        <end position="295"/>
    </location>
</feature>
<proteinExistence type="predicted"/>
<reference evidence="2" key="1">
    <citation type="submission" date="2015-10" db="EMBL/GenBank/DDBJ databases">
        <authorList>
            <person name="Regsiter A."/>
            <person name="william w."/>
        </authorList>
    </citation>
    <scope>NUCLEOTIDE SEQUENCE</scope>
    <source>
        <strain evidence="2">Montdore</strain>
    </source>
</reference>
<evidence type="ECO:0000256" key="1">
    <source>
        <dbReference type="SAM" id="MobiDB-lite"/>
    </source>
</evidence>
<feature type="region of interest" description="Disordered" evidence="1">
    <location>
        <begin position="411"/>
        <end position="434"/>
    </location>
</feature>
<feature type="compositionally biased region" description="Low complexity" evidence="1">
    <location>
        <begin position="318"/>
        <end position="345"/>
    </location>
</feature>
<name>A0A292PZL0_9PEZI</name>
<feature type="compositionally biased region" description="Basic residues" evidence="1">
    <location>
        <begin position="475"/>
        <end position="487"/>
    </location>
</feature>
<evidence type="ECO:0000313" key="2">
    <source>
        <dbReference type="EMBL" id="CUS11890.1"/>
    </source>
</evidence>
<evidence type="ECO:0000313" key="3">
    <source>
        <dbReference type="Proteomes" id="UP001412239"/>
    </source>
</evidence>
<sequence>MPDPGTLFELEDARRKIATSNALLAYREACAETLVIEADEEQRKIRAQLIILEARYEKLYQEYSEDKDYLEQVEPALKEVYASLRWHEDAVARYKVKNKVLKEKCQRNLAGEQKQQEAEVAVLRASLEEALGSKKTLQERILQLGDELLSATAKKSALDTKLSKRKEEVEAYKKSTNALKAQSTEWEEKHRGSAAELQSLQQDVSTLRVDLQKQQQTTAAENQLLEQEVTTLRLELEKTQAALKQASELAATEIEKDGKRKSQEVADLKVALRRETKAREKAEKDLAKSKEDWQAKHEVLESKLESTRSKLVALKASSASIPPLAPAPASAAATTGTSSATSVATKLPVQNPKKRASTLTMEDLELSAKRRRRTPPKTSEFSITPFLKRQTAAADTSVANATTISTATAAAAVTSEADAPEAPEAGETTMIPALIESKKPTKILLAGANRKRKDKNPTAESGIPEATAAEEVVKPKPKPKPRKRKPAAAKALFTEDDGSGRLTLAPLAESQELPTPQITATVAAAGGKKGKKASGGDLVGALVGSASLFAPSVSAFNSEFSPAKKRPEGLKKLFGGKKQ</sequence>
<organism evidence="2 3">
    <name type="scientific">Tuber aestivum</name>
    <name type="common">summer truffle</name>
    <dbReference type="NCBI Taxonomy" id="59557"/>
    <lineage>
        <taxon>Eukaryota</taxon>
        <taxon>Fungi</taxon>
        <taxon>Dikarya</taxon>
        <taxon>Ascomycota</taxon>
        <taxon>Pezizomycotina</taxon>
        <taxon>Pezizomycetes</taxon>
        <taxon>Pezizales</taxon>
        <taxon>Tuberaceae</taxon>
        <taxon>Tuber</taxon>
    </lineage>
</organism>
<keyword evidence="3" id="KW-1185">Reference proteome</keyword>
<feature type="compositionally biased region" description="Low complexity" evidence="1">
    <location>
        <begin position="411"/>
        <end position="427"/>
    </location>
</feature>
<feature type="region of interest" description="Disordered" evidence="1">
    <location>
        <begin position="318"/>
        <end position="385"/>
    </location>
</feature>
<dbReference type="EMBL" id="LN891009">
    <property type="protein sequence ID" value="CUS11890.1"/>
    <property type="molecule type" value="Genomic_DNA"/>
</dbReference>
<dbReference type="Proteomes" id="UP001412239">
    <property type="component" value="Unassembled WGS sequence"/>
</dbReference>
<gene>
    <name evidence="2" type="ORF">GSTUAT00004027001</name>
</gene>
<feature type="region of interest" description="Disordered" evidence="1">
    <location>
        <begin position="559"/>
        <end position="579"/>
    </location>
</feature>
<protein>
    <submittedName>
        <fullName evidence="2">Uncharacterized protein</fullName>
    </submittedName>
</protein>
<feature type="region of interest" description="Disordered" evidence="1">
    <location>
        <begin position="446"/>
        <end position="513"/>
    </location>
</feature>
<dbReference type="AlphaFoldDB" id="A0A292PZL0"/>
<accession>A0A292PZL0</accession>